<keyword evidence="5" id="KW-0411">Iron-sulfur</keyword>
<evidence type="ECO:0000259" key="6">
    <source>
        <dbReference type="Pfam" id="PF07992"/>
    </source>
</evidence>
<dbReference type="Pfam" id="PF14691">
    <property type="entry name" value="Fer4_20"/>
    <property type="match status" value="1"/>
</dbReference>
<dbReference type="SUPFAM" id="SSF46548">
    <property type="entry name" value="alpha-helical ferredoxin"/>
    <property type="match status" value="1"/>
</dbReference>
<dbReference type="Gene3D" id="1.10.1060.10">
    <property type="entry name" value="Alpha-helical ferredoxin"/>
    <property type="match status" value="1"/>
</dbReference>
<evidence type="ECO:0000256" key="2">
    <source>
        <dbReference type="ARBA" id="ARBA00022723"/>
    </source>
</evidence>
<dbReference type="PANTHER" id="PTHR42783:SF3">
    <property type="entry name" value="GLUTAMATE SYNTHASE [NADPH] SMALL CHAIN-RELATED"/>
    <property type="match status" value="1"/>
</dbReference>
<dbReference type="Gene3D" id="3.40.50.720">
    <property type="entry name" value="NAD(P)-binding Rossmann-like Domain"/>
    <property type="match status" value="1"/>
</dbReference>
<dbReference type="EMBL" id="JBHUMP010000001">
    <property type="protein sequence ID" value="MFD2738332.1"/>
    <property type="molecule type" value="Genomic_DNA"/>
</dbReference>
<feature type="domain" description="Dihydroprymidine dehydrogenase" evidence="7">
    <location>
        <begin position="25"/>
        <end position="136"/>
    </location>
</feature>
<evidence type="ECO:0000313" key="9">
    <source>
        <dbReference type="Proteomes" id="UP001597474"/>
    </source>
</evidence>
<keyword evidence="1" id="KW-0004">4Fe-4S</keyword>
<dbReference type="PANTHER" id="PTHR42783">
    <property type="entry name" value="GLUTAMATE SYNTHASE [NADPH] SMALL CHAIN"/>
    <property type="match status" value="1"/>
</dbReference>
<protein>
    <submittedName>
        <fullName evidence="8">NAD(P)-dependent oxidoreductase</fullName>
    </submittedName>
</protein>
<dbReference type="PRINTS" id="PR00419">
    <property type="entry name" value="ADXRDTASE"/>
</dbReference>
<dbReference type="NCBIfam" id="TIGR01318">
    <property type="entry name" value="gltD_gamma_fam"/>
    <property type="match status" value="1"/>
</dbReference>
<evidence type="ECO:0000313" key="8">
    <source>
        <dbReference type="EMBL" id="MFD2738332.1"/>
    </source>
</evidence>
<keyword evidence="4" id="KW-0408">Iron</keyword>
<reference evidence="9" key="1">
    <citation type="journal article" date="2019" name="Int. J. Syst. Evol. Microbiol.">
        <title>The Global Catalogue of Microorganisms (GCM) 10K type strain sequencing project: providing services to taxonomists for standard genome sequencing and annotation.</title>
        <authorList>
            <consortium name="The Broad Institute Genomics Platform"/>
            <consortium name="The Broad Institute Genome Sequencing Center for Infectious Disease"/>
            <person name="Wu L."/>
            <person name="Ma J."/>
        </authorList>
    </citation>
    <scope>NUCLEOTIDE SEQUENCE [LARGE SCALE GENOMIC DNA]</scope>
    <source>
        <strain evidence="9">TISTR 2562</strain>
    </source>
</reference>
<comment type="caution">
    <text evidence="8">The sequence shown here is derived from an EMBL/GenBank/DDBJ whole genome shotgun (WGS) entry which is preliminary data.</text>
</comment>
<dbReference type="Pfam" id="PF07992">
    <property type="entry name" value="Pyr_redox_2"/>
    <property type="match status" value="1"/>
</dbReference>
<dbReference type="RefSeq" id="WP_386370954.1">
    <property type="nucleotide sequence ID" value="NZ_JBHUMP010000001.1"/>
</dbReference>
<dbReference type="InterPro" id="IPR006006">
    <property type="entry name" value="GltD-like"/>
</dbReference>
<organism evidence="8 9">
    <name type="scientific">Sulfitobacter aestuarii</name>
    <dbReference type="NCBI Taxonomy" id="2161676"/>
    <lineage>
        <taxon>Bacteria</taxon>
        <taxon>Pseudomonadati</taxon>
        <taxon>Pseudomonadota</taxon>
        <taxon>Alphaproteobacteria</taxon>
        <taxon>Rhodobacterales</taxon>
        <taxon>Roseobacteraceae</taxon>
        <taxon>Sulfitobacter</taxon>
    </lineage>
</organism>
<keyword evidence="3" id="KW-0560">Oxidoreductase</keyword>
<gene>
    <name evidence="8" type="ORF">ACFSUD_01995</name>
</gene>
<evidence type="ECO:0000256" key="4">
    <source>
        <dbReference type="ARBA" id="ARBA00023004"/>
    </source>
</evidence>
<evidence type="ECO:0000256" key="1">
    <source>
        <dbReference type="ARBA" id="ARBA00022485"/>
    </source>
</evidence>
<evidence type="ECO:0000259" key="7">
    <source>
        <dbReference type="Pfam" id="PF14691"/>
    </source>
</evidence>
<dbReference type="SUPFAM" id="SSF51971">
    <property type="entry name" value="Nucleotide-binding domain"/>
    <property type="match status" value="1"/>
</dbReference>
<dbReference type="Proteomes" id="UP001597474">
    <property type="component" value="Unassembled WGS sequence"/>
</dbReference>
<keyword evidence="9" id="KW-1185">Reference proteome</keyword>
<dbReference type="InterPro" id="IPR028261">
    <property type="entry name" value="DPD_II"/>
</dbReference>
<name>A0ABW5TXG1_9RHOB</name>
<proteinExistence type="predicted"/>
<dbReference type="InterPro" id="IPR009051">
    <property type="entry name" value="Helical_ferredxn"/>
</dbReference>
<keyword evidence="2" id="KW-0479">Metal-binding</keyword>
<dbReference type="Gene3D" id="3.50.50.60">
    <property type="entry name" value="FAD/NAD(P)-binding domain"/>
    <property type="match status" value="1"/>
</dbReference>
<dbReference type="InterPro" id="IPR036188">
    <property type="entry name" value="FAD/NAD-bd_sf"/>
</dbReference>
<accession>A0ABW5TXG1</accession>
<dbReference type="InterPro" id="IPR023753">
    <property type="entry name" value="FAD/NAD-binding_dom"/>
</dbReference>
<evidence type="ECO:0000256" key="3">
    <source>
        <dbReference type="ARBA" id="ARBA00023002"/>
    </source>
</evidence>
<evidence type="ECO:0000256" key="5">
    <source>
        <dbReference type="ARBA" id="ARBA00023014"/>
    </source>
</evidence>
<feature type="domain" description="FAD/NAD(P)-binding" evidence="6">
    <location>
        <begin position="151"/>
        <end position="456"/>
    </location>
</feature>
<sequence>MAEQPMLKFVSVERGMPEKRLPDLRRTDFKEIYAEYADAKAKEQSSRCSQCGVPYCQTHCPLHNNIPDWLRLTAEGRLQEAYEISQATNTFPEICGRICPQDRLCEGNCVIEQSGHGTVTIGSVEKYITDTAWEQGWVQPIKPRQERSESVGIIGAGPGGLAAADVLRRAGVQVTIYDRYDRAGGLLTYGIPGFKLEKDVVMRRNDQLAEGGVNFELNCDVDADIFQTIRAEHDAVIIATGVYKTREIQAPGVGGLGVERAIDFLTASNRKSFGDAVPEFDSGRFNAKGKRVVVIGGGDTAMDCVRTSIRQGAESVKCLYRRDRANMPGSQREVANAEEEGVVFEWLSAPKGIVGDPVTGVMVQKMRLGAPDVTGRQAPEVIEGADYVEDADLVIMALGFEAEDLPTLWDTPELPVNRWGTIKADYITGATEMDGIYAVGDIVRGASLVVWAIKDGRDCAAAILEKFGAGSQVLAAE</sequence>